<organism evidence="2">
    <name type="scientific">Candidatus Kentrum sp. LPFa</name>
    <dbReference type="NCBI Taxonomy" id="2126335"/>
    <lineage>
        <taxon>Bacteria</taxon>
        <taxon>Pseudomonadati</taxon>
        <taxon>Pseudomonadota</taxon>
        <taxon>Gammaproteobacteria</taxon>
        <taxon>Candidatus Kentrum</taxon>
    </lineage>
</organism>
<keyword evidence="1" id="KW-0812">Transmembrane</keyword>
<feature type="transmembrane region" description="Helical" evidence="1">
    <location>
        <begin position="67"/>
        <end position="88"/>
    </location>
</feature>
<reference evidence="2" key="1">
    <citation type="submission" date="2019-02" db="EMBL/GenBank/DDBJ databases">
        <authorList>
            <person name="Gruber-Vodicka R. H."/>
            <person name="Seah K. B. B."/>
        </authorList>
    </citation>
    <scope>NUCLEOTIDE SEQUENCE</scope>
    <source>
        <strain evidence="2">BECK_S312</strain>
        <strain evidence="3">BECK_S426</strain>
    </source>
</reference>
<feature type="transmembrane region" description="Helical" evidence="1">
    <location>
        <begin position="24"/>
        <end position="46"/>
    </location>
</feature>
<name>A0A450WPV4_9GAMM</name>
<feature type="transmembrane region" description="Helical" evidence="1">
    <location>
        <begin position="100"/>
        <end position="120"/>
    </location>
</feature>
<sequence>MLQGGIAYSVGNTIATLILGGFSIYRMIGIMFAGGILYAIEIPNYFRWIDDRIMNDASLIASLKKTILVIFYFNPIWITRHLFFINFFSWNWHQINLELIIMGTLSFIASLPISLAVNYINKNKLPYHWRFFQVAFMLGC</sequence>
<dbReference type="AlphaFoldDB" id="A0A450WPV4"/>
<protein>
    <submittedName>
        <fullName evidence="2">Uncharacterized protein</fullName>
    </submittedName>
</protein>
<accession>A0A450WPV4</accession>
<evidence type="ECO:0000256" key="1">
    <source>
        <dbReference type="SAM" id="Phobius"/>
    </source>
</evidence>
<keyword evidence="1" id="KW-0472">Membrane</keyword>
<evidence type="ECO:0000313" key="3">
    <source>
        <dbReference type="EMBL" id="VFK35045.1"/>
    </source>
</evidence>
<dbReference type="EMBL" id="CAADFM010000214">
    <property type="protein sequence ID" value="VFK19071.1"/>
    <property type="molecule type" value="Genomic_DNA"/>
</dbReference>
<gene>
    <name evidence="2" type="ORF">BECKLPF1236A_GA0070988_102144</name>
    <name evidence="3" type="ORF">BECKLPF1236C_GA0070990_103265</name>
</gene>
<evidence type="ECO:0000313" key="2">
    <source>
        <dbReference type="EMBL" id="VFK19071.1"/>
    </source>
</evidence>
<proteinExistence type="predicted"/>
<keyword evidence="1" id="KW-1133">Transmembrane helix</keyword>
<dbReference type="EMBL" id="CAADFP010000326">
    <property type="protein sequence ID" value="VFK35045.1"/>
    <property type="molecule type" value="Genomic_DNA"/>
</dbReference>